<comment type="subcellular location">
    <subcellularLocation>
        <location evidence="1 8">Cell outer membrane</location>
        <topology evidence="1 8">Multi-pass membrane protein</topology>
    </subcellularLocation>
</comment>
<evidence type="ECO:0000313" key="12">
    <source>
        <dbReference type="EMBL" id="SFB78061.1"/>
    </source>
</evidence>
<dbReference type="RefSeq" id="WP_090969958.1">
    <property type="nucleotide sequence ID" value="NZ_FOLL01000001.1"/>
</dbReference>
<dbReference type="InterPro" id="IPR012910">
    <property type="entry name" value="Plug_dom"/>
</dbReference>
<evidence type="ECO:0000259" key="10">
    <source>
        <dbReference type="Pfam" id="PF00593"/>
    </source>
</evidence>
<evidence type="ECO:0000256" key="6">
    <source>
        <dbReference type="ARBA" id="ARBA00023136"/>
    </source>
</evidence>
<organism evidence="12 13">
    <name type="scientific">Parapedobacter composti</name>
    <dbReference type="NCBI Taxonomy" id="623281"/>
    <lineage>
        <taxon>Bacteria</taxon>
        <taxon>Pseudomonadati</taxon>
        <taxon>Bacteroidota</taxon>
        <taxon>Sphingobacteriia</taxon>
        <taxon>Sphingobacteriales</taxon>
        <taxon>Sphingobacteriaceae</taxon>
        <taxon>Parapedobacter</taxon>
    </lineage>
</organism>
<evidence type="ECO:0000256" key="9">
    <source>
        <dbReference type="RuleBase" id="RU003357"/>
    </source>
</evidence>
<dbReference type="PROSITE" id="PS52016">
    <property type="entry name" value="TONB_DEPENDENT_REC_3"/>
    <property type="match status" value="1"/>
</dbReference>
<evidence type="ECO:0000256" key="4">
    <source>
        <dbReference type="ARBA" id="ARBA00022692"/>
    </source>
</evidence>
<dbReference type="EMBL" id="FOLL01000001">
    <property type="protein sequence ID" value="SFB78061.1"/>
    <property type="molecule type" value="Genomic_DNA"/>
</dbReference>
<sequence>MDKFTQFIGISLSFKQIGLAIVLIGFSATQAQPMPTRGIFASHPTQKKNASKFISLKEGLELLMKETDMGIIYEPEIIKGIRVNEAAIAAHNYSLQEVLHVWLKDSPLTFSKLPNSQNYIIMRKAEQHEIPSVLEQDVETGEARAGRSPDLKPVSPLLVSQERVVTGRVTSSEDGKAISGVSITVPGNDGGAVTDASGGYRIAIPHGGDRLMFNAMGFERQEEVIGNRRVINVELVAVTAHLEEVVVNALGFERKADALGYSTSQIGGNQLSNAVEGAVINGMAGKASGVRITRSSGDPGAGSHIQIRGASTIGGIQPLIVLDGIPIDNSSSGNSNGGVYQQSRLNDINPDDIESMDILKGAAAAALWGSRASNGVIVVTTKKGKANEKLNISFKSSYSYDQILNRHPLQSAFGQGDNGIYSQTSLRSWGDLIADRFGGPDVIDDTGPFFRAVNGNIYYPILEKRNQTIYHDSNFDQVIRNGYFLDNSLSLSGGDSRSTYFVSLSDFKQDGIIQNSSDYRRTTFRVNSSRKFGDKITLSTNTTYALSSNNRIRKGNASSGLYLGLLRTPPDFNILDYEGEYYSSAGAAPLRHRHRVYRNPLGANANPGFNNPLWTINNQENFSKVNRFITSMQLNAKPSDWMELVLRSGIDTYTDERNAYFATGSAGAIQSTGVYEDAKETDFEFNTDLMSVFRPKFHELLNAEMLVGFNFNQRSNQDVWGQIQGFIDPAADIRNFINGPRGNFDMSNSRTLRRNAALYGSVDLSYNNYLFLVLTGRFESASTFGELSKSSFFFPSATVAWQFHRNVALPEAISFGKLRASFAMVGVEPAMYRTISQYVAASYSDANGGSLDGSRFGNGAFVPANRVGNPYLRPEIKTEFETGLDMRFHSDRLRTSFTYYNNQTTDVLFDVPIPSSTGYTNMQDNAGEIKNWGVEVDVNYDVFAKRDFTWTVGVLWDRNRNVISKLPDAESLDLGGLSGISGRAVQGYQLGALWGSRWLRDAANSLVLNENGFPQLDESQGVIGDPNPTWRGSALTTLRYKNIALDVVIETMQGNHIFAGTYASLLDYGLAPESAHISVAPRDLLTYNGQVIPQGTEFRGNIADFGAGDVALDQSWYRTGGGYASGAAESFIQDGSWIRIQQLTFSYALNSERFRTKTRLQGIELSLTGRNLFVWAKEFRGNDPNTNLMGVSSVRGIDYFNTPGTRSYVLTLKVNY</sequence>
<evidence type="ECO:0000259" key="11">
    <source>
        <dbReference type="Pfam" id="PF07715"/>
    </source>
</evidence>
<accession>A0A1I1DT35</accession>
<dbReference type="Proteomes" id="UP000199577">
    <property type="component" value="Unassembled WGS sequence"/>
</dbReference>
<keyword evidence="6 8" id="KW-0472">Membrane</keyword>
<dbReference type="Pfam" id="PF07715">
    <property type="entry name" value="Plug"/>
    <property type="match status" value="1"/>
</dbReference>
<evidence type="ECO:0000256" key="5">
    <source>
        <dbReference type="ARBA" id="ARBA00023077"/>
    </source>
</evidence>
<dbReference type="InterPro" id="IPR036942">
    <property type="entry name" value="Beta-barrel_TonB_sf"/>
</dbReference>
<dbReference type="STRING" id="623281.SAMN05421747_10165"/>
<dbReference type="Gene3D" id="2.170.130.10">
    <property type="entry name" value="TonB-dependent receptor, plug domain"/>
    <property type="match status" value="1"/>
</dbReference>
<dbReference type="InterPro" id="IPR037066">
    <property type="entry name" value="Plug_dom_sf"/>
</dbReference>
<feature type="domain" description="TonB-dependent receptor-like beta-barrel" evidence="10">
    <location>
        <begin position="575"/>
        <end position="1003"/>
    </location>
</feature>
<dbReference type="InterPro" id="IPR023996">
    <property type="entry name" value="TonB-dep_OMP_SusC/RagA"/>
</dbReference>
<dbReference type="Gene3D" id="2.40.170.20">
    <property type="entry name" value="TonB-dependent receptor, beta-barrel domain"/>
    <property type="match status" value="1"/>
</dbReference>
<keyword evidence="2 8" id="KW-0813">Transport</keyword>
<keyword evidence="13" id="KW-1185">Reference proteome</keyword>
<dbReference type="AlphaFoldDB" id="A0A1I1DT35"/>
<keyword evidence="4 8" id="KW-0812">Transmembrane</keyword>
<evidence type="ECO:0000256" key="1">
    <source>
        <dbReference type="ARBA" id="ARBA00004571"/>
    </source>
</evidence>
<dbReference type="InterPro" id="IPR039426">
    <property type="entry name" value="TonB-dep_rcpt-like"/>
</dbReference>
<dbReference type="InterPro" id="IPR000531">
    <property type="entry name" value="Beta-barrel_TonB"/>
</dbReference>
<dbReference type="Pfam" id="PF00593">
    <property type="entry name" value="TonB_dep_Rec_b-barrel"/>
    <property type="match status" value="1"/>
</dbReference>
<keyword evidence="7 8" id="KW-0998">Cell outer membrane</keyword>
<reference evidence="12 13" key="1">
    <citation type="submission" date="2016-10" db="EMBL/GenBank/DDBJ databases">
        <authorList>
            <person name="de Groot N.N."/>
        </authorList>
    </citation>
    <scope>NUCLEOTIDE SEQUENCE [LARGE SCALE GENOMIC DNA]</scope>
    <source>
        <strain evidence="12 13">DSM 22900</strain>
    </source>
</reference>
<evidence type="ECO:0000256" key="8">
    <source>
        <dbReference type="PROSITE-ProRule" id="PRU01360"/>
    </source>
</evidence>
<dbReference type="Pfam" id="PF13715">
    <property type="entry name" value="CarbopepD_reg_2"/>
    <property type="match status" value="1"/>
</dbReference>
<proteinExistence type="inferred from homology"/>
<evidence type="ECO:0000256" key="2">
    <source>
        <dbReference type="ARBA" id="ARBA00022448"/>
    </source>
</evidence>
<dbReference type="OrthoDB" id="9768177at2"/>
<dbReference type="NCBIfam" id="TIGR04056">
    <property type="entry name" value="OMP_RagA_SusC"/>
    <property type="match status" value="1"/>
</dbReference>
<protein>
    <submittedName>
        <fullName evidence="12">TonB-linked outer membrane protein, SusC/RagA family</fullName>
    </submittedName>
</protein>
<comment type="similarity">
    <text evidence="8 9">Belongs to the TonB-dependent receptor family.</text>
</comment>
<evidence type="ECO:0000313" key="13">
    <source>
        <dbReference type="Proteomes" id="UP000199577"/>
    </source>
</evidence>
<dbReference type="NCBIfam" id="TIGR04057">
    <property type="entry name" value="SusC_RagA_signa"/>
    <property type="match status" value="1"/>
</dbReference>
<dbReference type="GO" id="GO:0009279">
    <property type="term" value="C:cell outer membrane"/>
    <property type="evidence" value="ECO:0007669"/>
    <property type="project" value="UniProtKB-SubCell"/>
</dbReference>
<gene>
    <name evidence="12" type="ORF">SAMN05421747_10165</name>
</gene>
<dbReference type="InterPro" id="IPR023997">
    <property type="entry name" value="TonB-dep_OMP_SusC/RagA_CS"/>
</dbReference>
<dbReference type="Gene3D" id="2.60.40.1120">
    <property type="entry name" value="Carboxypeptidase-like, regulatory domain"/>
    <property type="match status" value="1"/>
</dbReference>
<dbReference type="InterPro" id="IPR008969">
    <property type="entry name" value="CarboxyPept-like_regulatory"/>
</dbReference>
<evidence type="ECO:0000256" key="3">
    <source>
        <dbReference type="ARBA" id="ARBA00022452"/>
    </source>
</evidence>
<keyword evidence="3 8" id="KW-1134">Transmembrane beta strand</keyword>
<name>A0A1I1DT35_9SPHI</name>
<dbReference type="SUPFAM" id="SSF56935">
    <property type="entry name" value="Porins"/>
    <property type="match status" value="1"/>
</dbReference>
<keyword evidence="5 9" id="KW-0798">TonB box</keyword>
<feature type="domain" description="TonB-dependent receptor plug" evidence="11">
    <location>
        <begin position="260"/>
        <end position="376"/>
    </location>
</feature>
<dbReference type="SUPFAM" id="SSF49464">
    <property type="entry name" value="Carboxypeptidase regulatory domain-like"/>
    <property type="match status" value="1"/>
</dbReference>
<evidence type="ECO:0000256" key="7">
    <source>
        <dbReference type="ARBA" id="ARBA00023237"/>
    </source>
</evidence>